<dbReference type="PANTHER" id="PTHR43736:SF1">
    <property type="entry name" value="DIHYDRONEOPTERIN TRIPHOSPHATE DIPHOSPHATASE"/>
    <property type="match status" value="1"/>
</dbReference>
<accession>A0A6N3D9E6</accession>
<evidence type="ECO:0000256" key="1">
    <source>
        <dbReference type="ARBA" id="ARBA00005582"/>
    </source>
</evidence>
<proteinExistence type="inferred from homology"/>
<dbReference type="EMBL" id="CACRUE010000031">
    <property type="protein sequence ID" value="VYU23431.1"/>
    <property type="molecule type" value="Genomic_DNA"/>
</dbReference>
<reference evidence="3" key="1">
    <citation type="submission" date="2019-11" db="EMBL/GenBank/DDBJ databases">
        <authorList>
            <person name="Feng L."/>
        </authorList>
    </citation>
    <scope>NUCLEOTIDE SEQUENCE</scope>
    <source>
        <strain evidence="3">IbartlettiiLFYP30</strain>
    </source>
</reference>
<comment type="similarity">
    <text evidence="1">Belongs to the Nudix hydrolase family.</text>
</comment>
<dbReference type="InterPro" id="IPR000086">
    <property type="entry name" value="NUDIX_hydrolase_dom"/>
</dbReference>
<sequence length="194" mass="22522">MDYIQAIKNFEPMNEQEQNDKKLILKFIKKNDDVLYRDNEYAHMTSSGLIFNEKLDKILMVHHNIYNTWSWTGGHADGEADLLKVAIKEAKEETSIENIGVLDENIIAIDILPVVPHVKRGKFISGHLHFCISYALIADENSHIEAKLDENSGVKWIKIDELEKYSDEPYLIGVYRKIHKRVVMSKKINNKNER</sequence>
<dbReference type="RefSeq" id="WP_024037388.1">
    <property type="nucleotide sequence ID" value="NZ_CACRUE010000031.1"/>
</dbReference>
<dbReference type="Pfam" id="PF00293">
    <property type="entry name" value="NUDIX"/>
    <property type="match status" value="1"/>
</dbReference>
<dbReference type="InterPro" id="IPR015797">
    <property type="entry name" value="NUDIX_hydrolase-like_dom_sf"/>
</dbReference>
<dbReference type="CDD" id="cd03674">
    <property type="entry name" value="NUDIX_Hydrolase"/>
    <property type="match status" value="1"/>
</dbReference>
<gene>
    <name evidence="3" type="ORF">IBLFYP30_02090</name>
</gene>
<protein>
    <submittedName>
        <fullName evidence="3">NUDIX domain protein</fullName>
    </submittedName>
</protein>
<dbReference type="SUPFAM" id="SSF55811">
    <property type="entry name" value="Nudix"/>
    <property type="match status" value="1"/>
</dbReference>
<dbReference type="AlphaFoldDB" id="A0A6N3D9E6"/>
<dbReference type="PROSITE" id="PS51462">
    <property type="entry name" value="NUDIX"/>
    <property type="match status" value="1"/>
</dbReference>
<dbReference type="PANTHER" id="PTHR43736">
    <property type="entry name" value="ADP-RIBOSE PYROPHOSPHATASE"/>
    <property type="match status" value="1"/>
</dbReference>
<dbReference type="Gene3D" id="3.90.79.10">
    <property type="entry name" value="Nucleoside Triphosphate Pyrophosphohydrolase"/>
    <property type="match status" value="1"/>
</dbReference>
<feature type="domain" description="Nudix hydrolase" evidence="2">
    <location>
        <begin position="41"/>
        <end position="180"/>
    </location>
</feature>
<evidence type="ECO:0000313" key="3">
    <source>
        <dbReference type="EMBL" id="VYU23431.1"/>
    </source>
</evidence>
<evidence type="ECO:0000259" key="2">
    <source>
        <dbReference type="PROSITE" id="PS51462"/>
    </source>
</evidence>
<name>A0A6N3D9E6_9FIRM</name>
<organism evidence="3">
    <name type="scientific">Intestinibacter bartlettii</name>
    <dbReference type="NCBI Taxonomy" id="261299"/>
    <lineage>
        <taxon>Bacteria</taxon>
        <taxon>Bacillati</taxon>
        <taxon>Bacillota</taxon>
        <taxon>Clostridia</taxon>
        <taxon>Peptostreptococcales</taxon>
        <taxon>Peptostreptococcaceae</taxon>
        <taxon>Intestinibacter</taxon>
    </lineage>
</organism>